<proteinExistence type="predicted"/>
<feature type="non-terminal residue" evidence="2">
    <location>
        <position position="1"/>
    </location>
</feature>
<evidence type="ECO:0000256" key="1">
    <source>
        <dbReference type="SAM" id="MobiDB-lite"/>
    </source>
</evidence>
<reference evidence="2" key="1">
    <citation type="submission" date="2020-06" db="EMBL/GenBank/DDBJ databases">
        <title>WGS assembly of Ceratodon purpureus strain R40.</title>
        <authorList>
            <person name="Carey S.B."/>
            <person name="Jenkins J."/>
            <person name="Shu S."/>
            <person name="Lovell J.T."/>
            <person name="Sreedasyam A."/>
            <person name="Maumus F."/>
            <person name="Tiley G.P."/>
            <person name="Fernandez-Pozo N."/>
            <person name="Barry K."/>
            <person name="Chen C."/>
            <person name="Wang M."/>
            <person name="Lipzen A."/>
            <person name="Daum C."/>
            <person name="Saski C.A."/>
            <person name="Payton A.C."/>
            <person name="Mcbreen J.C."/>
            <person name="Conrad R.E."/>
            <person name="Kollar L.M."/>
            <person name="Olsson S."/>
            <person name="Huttunen S."/>
            <person name="Landis J.B."/>
            <person name="Wickett N.J."/>
            <person name="Johnson M.G."/>
            <person name="Rensing S.A."/>
            <person name="Grimwood J."/>
            <person name="Schmutz J."/>
            <person name="Mcdaniel S.F."/>
        </authorList>
    </citation>
    <scope>NUCLEOTIDE SEQUENCE</scope>
    <source>
        <strain evidence="2">R40</strain>
    </source>
</reference>
<name>A0A8T0HUR0_CERPU</name>
<accession>A0A8T0HUR0</accession>
<evidence type="ECO:0000313" key="3">
    <source>
        <dbReference type="Proteomes" id="UP000822688"/>
    </source>
</evidence>
<feature type="compositionally biased region" description="Basic and acidic residues" evidence="1">
    <location>
        <begin position="116"/>
        <end position="128"/>
    </location>
</feature>
<protein>
    <submittedName>
        <fullName evidence="2">Uncharacterized protein</fullName>
    </submittedName>
</protein>
<comment type="caution">
    <text evidence="2">The sequence shown here is derived from an EMBL/GenBank/DDBJ whole genome shotgun (WGS) entry which is preliminary data.</text>
</comment>
<keyword evidence="3" id="KW-1185">Reference proteome</keyword>
<organism evidence="2 3">
    <name type="scientific">Ceratodon purpureus</name>
    <name type="common">Fire moss</name>
    <name type="synonym">Dicranum purpureum</name>
    <dbReference type="NCBI Taxonomy" id="3225"/>
    <lineage>
        <taxon>Eukaryota</taxon>
        <taxon>Viridiplantae</taxon>
        <taxon>Streptophyta</taxon>
        <taxon>Embryophyta</taxon>
        <taxon>Bryophyta</taxon>
        <taxon>Bryophytina</taxon>
        <taxon>Bryopsida</taxon>
        <taxon>Dicranidae</taxon>
        <taxon>Pseudoditrichales</taxon>
        <taxon>Ditrichaceae</taxon>
        <taxon>Ceratodon</taxon>
    </lineage>
</organism>
<dbReference type="AlphaFoldDB" id="A0A8T0HUR0"/>
<gene>
    <name evidence="2" type="ORF">KC19_VG244000</name>
</gene>
<feature type="region of interest" description="Disordered" evidence="1">
    <location>
        <begin position="1"/>
        <end position="32"/>
    </location>
</feature>
<feature type="region of interest" description="Disordered" evidence="1">
    <location>
        <begin position="72"/>
        <end position="128"/>
    </location>
</feature>
<feature type="compositionally biased region" description="Polar residues" evidence="1">
    <location>
        <begin position="87"/>
        <end position="97"/>
    </location>
</feature>
<dbReference type="EMBL" id="CM026426">
    <property type="protein sequence ID" value="KAG0574208.1"/>
    <property type="molecule type" value="Genomic_DNA"/>
</dbReference>
<dbReference type="Proteomes" id="UP000822688">
    <property type="component" value="Chromosome V"/>
</dbReference>
<sequence length="128" mass="14094">IQRDIEDPKKKRKAELCAARASEKKASGVSPYLHRCGRHGYDGIIREFEIAFDRTPNLSELQYARMHGLEEPLLKTRTTREGGLLQPSASENASDATGRSEGSSNDGNESSDESEGSLKSDSKMEHSV</sequence>
<evidence type="ECO:0000313" key="2">
    <source>
        <dbReference type="EMBL" id="KAG0574208.1"/>
    </source>
</evidence>